<evidence type="ECO:0000256" key="5">
    <source>
        <dbReference type="ARBA" id="ARBA00022989"/>
    </source>
</evidence>
<gene>
    <name evidence="10" type="primary">ydaM_2</name>
    <name evidence="10" type="ORF">SAMEA1982600_01397</name>
</gene>
<dbReference type="GO" id="GO:0005886">
    <property type="term" value="C:plasma membrane"/>
    <property type="evidence" value="ECO:0007669"/>
    <property type="project" value="UniProtKB-SubCell"/>
</dbReference>
<feature type="transmembrane region" description="Helical" evidence="8">
    <location>
        <begin position="133"/>
        <end position="158"/>
    </location>
</feature>
<evidence type="ECO:0000256" key="4">
    <source>
        <dbReference type="ARBA" id="ARBA00022692"/>
    </source>
</evidence>
<feature type="transmembrane region" description="Helical" evidence="8">
    <location>
        <begin position="235"/>
        <end position="259"/>
    </location>
</feature>
<keyword evidence="3" id="KW-1003">Cell membrane</keyword>
<dbReference type="EMBL" id="FKBS01000013">
    <property type="protein sequence ID" value="SAI12074.1"/>
    <property type="molecule type" value="Genomic_DNA"/>
</dbReference>
<dbReference type="Pfam" id="PF05231">
    <property type="entry name" value="MASE1"/>
    <property type="match status" value="1"/>
</dbReference>
<accession>A0A157MTH3</accession>
<dbReference type="Pfam" id="PF00990">
    <property type="entry name" value="GGDEF"/>
    <property type="match status" value="1"/>
</dbReference>
<dbReference type="AlphaFoldDB" id="A0A157MTH3"/>
<evidence type="ECO:0000259" key="9">
    <source>
        <dbReference type="PROSITE" id="PS50887"/>
    </source>
</evidence>
<keyword evidence="5 8" id="KW-1133">Transmembrane helix</keyword>
<keyword evidence="4 8" id="KW-0812">Transmembrane</keyword>
<dbReference type="CDD" id="cd01949">
    <property type="entry name" value="GGDEF"/>
    <property type="match status" value="1"/>
</dbReference>
<evidence type="ECO:0000313" key="11">
    <source>
        <dbReference type="Proteomes" id="UP000077037"/>
    </source>
</evidence>
<feature type="domain" description="GGDEF" evidence="9">
    <location>
        <begin position="344"/>
        <end position="479"/>
    </location>
</feature>
<organism evidence="10 11">
    <name type="scientific">Bordetella ansorpii</name>
    <dbReference type="NCBI Taxonomy" id="288768"/>
    <lineage>
        <taxon>Bacteria</taxon>
        <taxon>Pseudomonadati</taxon>
        <taxon>Pseudomonadota</taxon>
        <taxon>Betaproteobacteria</taxon>
        <taxon>Burkholderiales</taxon>
        <taxon>Alcaligenaceae</taxon>
        <taxon>Bordetella</taxon>
    </lineage>
</organism>
<dbReference type="InterPro" id="IPR029787">
    <property type="entry name" value="Nucleotide_cyclase"/>
</dbReference>
<sequence>MYESAPAQAQVPATPSARLAQAVCCALLAATILFLCCLVGIWSRPPGLLAALWPANAVMLGMMIRWPRMAGPAGWLGAAAGYILADLATGGALSMTLWLTLANIAGVFTGWTLFSRLEPDEQRLQRPSSVMHLFGICAAAAAAASLTGAGITTAVYAQDTLTGLTYWFIGELANYIIMLPVLLTWPGLRRVALLRRSADVSALLGRGLPALALAASLMAAMAIGGPGAIFFPIPALLWCALTYKMFAVSLLTMGSVIWAQLYSSRDMTGEVMASFIHATTSIRLGITLLALAPLTVASINAARNRLLAELEYAAHHDSLSGALTRAAFIKRGTQIWQGRAPSRCSAAALMLCVDGFRQVDDQYGYWAGDRILQAFARQVRAVVREEDTFGRLGDEEFGLLLFGISRQECLGVGERLRAAVESMEIVLDDGSRLSATITVGITWIPDLNDTALGRLLVRADAALHRAKKAGRNRVVDDEDLSLLRV</sequence>
<feature type="transmembrane region" description="Helical" evidence="8">
    <location>
        <begin position="208"/>
        <end position="229"/>
    </location>
</feature>
<dbReference type="Gene3D" id="3.30.70.270">
    <property type="match status" value="1"/>
</dbReference>
<name>A0A157MTH3_9BORD</name>
<dbReference type="InterPro" id="IPR000160">
    <property type="entry name" value="GGDEF_dom"/>
</dbReference>
<feature type="transmembrane region" description="Helical" evidence="8">
    <location>
        <begin position="271"/>
        <end position="294"/>
    </location>
</feature>
<dbReference type="Proteomes" id="UP000077037">
    <property type="component" value="Unassembled WGS sequence"/>
</dbReference>
<dbReference type="EC" id="2.7.7.65" evidence="2"/>
<keyword evidence="10" id="KW-0808">Transferase</keyword>
<keyword evidence="10" id="KW-0548">Nucleotidyltransferase</keyword>
<dbReference type="InterPro" id="IPR043128">
    <property type="entry name" value="Rev_trsase/Diguanyl_cyclase"/>
</dbReference>
<dbReference type="SUPFAM" id="SSF55073">
    <property type="entry name" value="Nucleotide cyclase"/>
    <property type="match status" value="1"/>
</dbReference>
<evidence type="ECO:0000256" key="6">
    <source>
        <dbReference type="ARBA" id="ARBA00023136"/>
    </source>
</evidence>
<dbReference type="OrthoDB" id="9813903at2"/>
<feature type="transmembrane region" description="Helical" evidence="8">
    <location>
        <begin position="164"/>
        <end position="188"/>
    </location>
</feature>
<feature type="transmembrane region" description="Helical" evidence="8">
    <location>
        <begin position="87"/>
        <end position="113"/>
    </location>
</feature>
<feature type="transmembrane region" description="Helical" evidence="8">
    <location>
        <begin position="48"/>
        <end position="67"/>
    </location>
</feature>
<dbReference type="PANTHER" id="PTHR45138:SF9">
    <property type="entry name" value="DIGUANYLATE CYCLASE DGCM-RELATED"/>
    <property type="match status" value="1"/>
</dbReference>
<evidence type="ECO:0000256" key="1">
    <source>
        <dbReference type="ARBA" id="ARBA00004651"/>
    </source>
</evidence>
<dbReference type="NCBIfam" id="TIGR00254">
    <property type="entry name" value="GGDEF"/>
    <property type="match status" value="1"/>
</dbReference>
<dbReference type="PROSITE" id="PS50887">
    <property type="entry name" value="GGDEF"/>
    <property type="match status" value="1"/>
</dbReference>
<evidence type="ECO:0000256" key="2">
    <source>
        <dbReference type="ARBA" id="ARBA00012528"/>
    </source>
</evidence>
<dbReference type="GO" id="GO:0052621">
    <property type="term" value="F:diguanylate cyclase activity"/>
    <property type="evidence" value="ECO:0007669"/>
    <property type="project" value="UniProtKB-EC"/>
</dbReference>
<dbReference type="InterPro" id="IPR007895">
    <property type="entry name" value="MASE1"/>
</dbReference>
<dbReference type="PANTHER" id="PTHR45138">
    <property type="entry name" value="REGULATORY COMPONENTS OF SENSORY TRANSDUCTION SYSTEM"/>
    <property type="match status" value="1"/>
</dbReference>
<comment type="catalytic activity">
    <reaction evidence="7">
        <text>2 GTP = 3',3'-c-di-GMP + 2 diphosphate</text>
        <dbReference type="Rhea" id="RHEA:24898"/>
        <dbReference type="ChEBI" id="CHEBI:33019"/>
        <dbReference type="ChEBI" id="CHEBI:37565"/>
        <dbReference type="ChEBI" id="CHEBI:58805"/>
        <dbReference type="EC" id="2.7.7.65"/>
    </reaction>
</comment>
<evidence type="ECO:0000313" key="10">
    <source>
        <dbReference type="EMBL" id="SAI12074.1"/>
    </source>
</evidence>
<comment type="subcellular location">
    <subcellularLocation>
        <location evidence="1">Cell membrane</location>
        <topology evidence="1">Multi-pass membrane protein</topology>
    </subcellularLocation>
</comment>
<protein>
    <recommendedName>
        <fullName evidence="2">diguanylate cyclase</fullName>
        <ecNumber evidence="2">2.7.7.65</ecNumber>
    </recommendedName>
</protein>
<keyword evidence="6 8" id="KW-0472">Membrane</keyword>
<dbReference type="GO" id="GO:1902201">
    <property type="term" value="P:negative regulation of bacterial-type flagellum-dependent cell motility"/>
    <property type="evidence" value="ECO:0007669"/>
    <property type="project" value="TreeGrafter"/>
</dbReference>
<evidence type="ECO:0000256" key="7">
    <source>
        <dbReference type="ARBA" id="ARBA00034247"/>
    </source>
</evidence>
<dbReference type="GO" id="GO:0043709">
    <property type="term" value="P:cell adhesion involved in single-species biofilm formation"/>
    <property type="evidence" value="ECO:0007669"/>
    <property type="project" value="TreeGrafter"/>
</dbReference>
<feature type="transmembrane region" description="Helical" evidence="8">
    <location>
        <begin position="20"/>
        <end position="41"/>
    </location>
</feature>
<evidence type="ECO:0000256" key="3">
    <source>
        <dbReference type="ARBA" id="ARBA00022475"/>
    </source>
</evidence>
<proteinExistence type="predicted"/>
<evidence type="ECO:0000256" key="8">
    <source>
        <dbReference type="SAM" id="Phobius"/>
    </source>
</evidence>
<dbReference type="RefSeq" id="WP_082887131.1">
    <property type="nucleotide sequence ID" value="NZ_FKBS01000013.1"/>
</dbReference>
<dbReference type="InterPro" id="IPR050469">
    <property type="entry name" value="Diguanylate_Cyclase"/>
</dbReference>
<dbReference type="SMART" id="SM00267">
    <property type="entry name" value="GGDEF"/>
    <property type="match status" value="1"/>
</dbReference>
<reference evidence="10 11" key="1">
    <citation type="submission" date="2016-03" db="EMBL/GenBank/DDBJ databases">
        <authorList>
            <consortium name="Pathogen Informatics"/>
        </authorList>
    </citation>
    <scope>NUCLEOTIDE SEQUENCE [LARGE SCALE GENOMIC DNA]</scope>
    <source>
        <strain evidence="10 11">NCTC13364</strain>
    </source>
</reference>